<protein>
    <recommendedName>
        <fullName evidence="11">glutaryl-CoA dehydrogenase (ETF)</fullName>
        <ecNumber evidence="11">1.3.8.6</ecNumber>
    </recommendedName>
</protein>
<dbReference type="InterPro" id="IPR013786">
    <property type="entry name" value="AcylCoA_DH/ox_N"/>
</dbReference>
<dbReference type="Pfam" id="PF00441">
    <property type="entry name" value="Acyl-CoA_dh_1"/>
    <property type="match status" value="1"/>
</dbReference>
<evidence type="ECO:0000313" key="18">
    <source>
        <dbReference type="Proteomes" id="UP001303046"/>
    </source>
</evidence>
<comment type="cofactor">
    <cofactor evidence="1 13">
        <name>FAD</name>
        <dbReference type="ChEBI" id="CHEBI:57692"/>
    </cofactor>
</comment>
<dbReference type="InterPro" id="IPR037069">
    <property type="entry name" value="AcylCoA_DH/ox_N_sf"/>
</dbReference>
<proteinExistence type="inferred from homology"/>
<dbReference type="InterPro" id="IPR046373">
    <property type="entry name" value="Acyl-CoA_Oxase/DH_mid-dom_sf"/>
</dbReference>
<evidence type="ECO:0000256" key="10">
    <source>
        <dbReference type="ARBA" id="ARBA00037927"/>
    </source>
</evidence>
<keyword evidence="18" id="KW-1185">Reference proteome</keyword>
<keyword evidence="5 13" id="KW-0274">FAD</keyword>
<evidence type="ECO:0000256" key="13">
    <source>
        <dbReference type="RuleBase" id="RU362125"/>
    </source>
</evidence>
<feature type="domain" description="Acyl-CoA dehydrogenase/oxidase N-terminal" evidence="16">
    <location>
        <begin position="81"/>
        <end position="192"/>
    </location>
</feature>
<dbReference type="InterPro" id="IPR052033">
    <property type="entry name" value="Glutaryl-CoA_DH_mitochondrial"/>
</dbReference>
<evidence type="ECO:0000256" key="5">
    <source>
        <dbReference type="ARBA" id="ARBA00022827"/>
    </source>
</evidence>
<evidence type="ECO:0000256" key="9">
    <source>
        <dbReference type="ARBA" id="ARBA00037899"/>
    </source>
</evidence>
<evidence type="ECO:0000259" key="16">
    <source>
        <dbReference type="Pfam" id="PF02771"/>
    </source>
</evidence>
<evidence type="ECO:0000256" key="2">
    <source>
        <dbReference type="ARBA" id="ARBA00004305"/>
    </source>
</evidence>
<dbReference type="InterPro" id="IPR036250">
    <property type="entry name" value="AcylCo_DH-like_C"/>
</dbReference>
<keyword evidence="4 13" id="KW-0285">Flavoprotein</keyword>
<evidence type="ECO:0000256" key="12">
    <source>
        <dbReference type="ARBA" id="ARBA00049493"/>
    </source>
</evidence>
<dbReference type="Pfam" id="PF02771">
    <property type="entry name" value="Acyl-CoA_dh_N"/>
    <property type="match status" value="1"/>
</dbReference>
<evidence type="ECO:0000256" key="3">
    <source>
        <dbReference type="ARBA" id="ARBA00009347"/>
    </source>
</evidence>
<name>A0ABR1CHG0_NECAM</name>
<sequence length="457" mass="50415">MHIFPVLLASHCRGRKSRSHKAFTNLFYSRLRSDPCCSFLTGRMLSGVTRSLLRASPSVVSNGRCASFNFRDAFDISSQITDDERALMETAHEYCQQKLLPRVTEAYRQEKYDPTLIPEMGKMGLLGAPYQGYGCAGATTVGYGLIAREIERVDSGYRSTMSVQTSLVIGPIYNYGSEEQKKKYIPGLASGDLVGCFGLTEPNFGSNISSMETKARWDEKTKTYRLTGTKTWISNSPVADVLVVWARSDRHNNDVKGFILEKGMDGLTCPKIEGKLSLRTSVTGQIAMDEVPVPEANLLPNARGLSGPFGCLNNARMGIAFGALGAAEDCFHRSRQYAMDRIQFGKPLAQTQLIQLKFADMLTEITLGLQGCIRLGQLKDKGQATPEQISMMKRNSCGKALEIARKARDILGGNGIVDEYHIIRHMINLETVNTYEGTHDIHALVLGRAITGLQAFK</sequence>
<comment type="similarity">
    <text evidence="3 13">Belongs to the acyl-CoA dehydrogenase family.</text>
</comment>
<dbReference type="PROSITE" id="PS00073">
    <property type="entry name" value="ACYL_COA_DH_2"/>
    <property type="match status" value="1"/>
</dbReference>
<gene>
    <name evidence="17" type="primary">Necator_chrII.g7945</name>
    <name evidence="17" type="ORF">RB195_020151</name>
</gene>
<accession>A0ABR1CHG0</accession>
<dbReference type="InterPro" id="IPR009100">
    <property type="entry name" value="AcylCoA_DH/oxidase_NM_dom_sf"/>
</dbReference>
<comment type="catalytic activity">
    <reaction evidence="12">
        <text>glutaryl-CoA + oxidized [electron-transfer flavoprotein] + 2 H(+) = (2E)-butenoyl-CoA + reduced [electron-transfer flavoprotein] + CO2</text>
        <dbReference type="Rhea" id="RHEA:13389"/>
        <dbReference type="Rhea" id="RHEA-COMP:10685"/>
        <dbReference type="Rhea" id="RHEA-COMP:10686"/>
        <dbReference type="ChEBI" id="CHEBI:15378"/>
        <dbReference type="ChEBI" id="CHEBI:16526"/>
        <dbReference type="ChEBI" id="CHEBI:57332"/>
        <dbReference type="ChEBI" id="CHEBI:57378"/>
        <dbReference type="ChEBI" id="CHEBI:57692"/>
        <dbReference type="ChEBI" id="CHEBI:58307"/>
        <dbReference type="EC" id="1.3.8.6"/>
    </reaction>
</comment>
<dbReference type="CDD" id="cd01151">
    <property type="entry name" value="GCD"/>
    <property type="match status" value="1"/>
</dbReference>
<dbReference type="PANTHER" id="PTHR42807:SF1">
    <property type="entry name" value="GLUTARYL-COA DEHYDROGENASE, MITOCHONDRIAL"/>
    <property type="match status" value="1"/>
</dbReference>
<dbReference type="Gene3D" id="1.20.140.10">
    <property type="entry name" value="Butyryl-CoA Dehydrogenase, subunit A, domain 3"/>
    <property type="match status" value="1"/>
</dbReference>
<reference evidence="17 18" key="1">
    <citation type="submission" date="2023-08" db="EMBL/GenBank/DDBJ databases">
        <title>A Necator americanus chromosomal reference genome.</title>
        <authorList>
            <person name="Ilik V."/>
            <person name="Petrzelkova K.J."/>
            <person name="Pardy F."/>
            <person name="Fuh T."/>
            <person name="Niatou-Singa F.S."/>
            <person name="Gouil Q."/>
            <person name="Baker L."/>
            <person name="Ritchie M.E."/>
            <person name="Jex A.R."/>
            <person name="Gazzola D."/>
            <person name="Li H."/>
            <person name="Toshio Fujiwara R."/>
            <person name="Zhan B."/>
            <person name="Aroian R.V."/>
            <person name="Pafco B."/>
            <person name="Schwarz E.M."/>
        </authorList>
    </citation>
    <scope>NUCLEOTIDE SEQUENCE [LARGE SCALE GENOMIC DNA]</scope>
    <source>
        <strain evidence="17 18">Aroian</strain>
        <tissue evidence="17">Whole animal</tissue>
    </source>
</reference>
<evidence type="ECO:0000256" key="7">
    <source>
        <dbReference type="ARBA" id="ARBA00023002"/>
    </source>
</evidence>
<comment type="caution">
    <text evidence="17">The sequence shown here is derived from an EMBL/GenBank/DDBJ whole genome shotgun (WGS) entry which is preliminary data.</text>
</comment>
<comment type="pathway">
    <text evidence="10">Amino-acid metabolism; tryptophan metabolism.</text>
</comment>
<dbReference type="EMBL" id="JAVFWL010000002">
    <property type="protein sequence ID" value="KAK6737872.1"/>
    <property type="molecule type" value="Genomic_DNA"/>
</dbReference>
<dbReference type="InterPro" id="IPR006091">
    <property type="entry name" value="Acyl-CoA_Oxase/DH_mid-dom"/>
</dbReference>
<dbReference type="Proteomes" id="UP001303046">
    <property type="component" value="Unassembled WGS sequence"/>
</dbReference>
<dbReference type="InterPro" id="IPR009075">
    <property type="entry name" value="AcylCo_DH/oxidase_C"/>
</dbReference>
<evidence type="ECO:0000256" key="4">
    <source>
        <dbReference type="ARBA" id="ARBA00022630"/>
    </source>
</evidence>
<evidence type="ECO:0000259" key="14">
    <source>
        <dbReference type="Pfam" id="PF00441"/>
    </source>
</evidence>
<dbReference type="SUPFAM" id="SSF56645">
    <property type="entry name" value="Acyl-CoA dehydrogenase NM domain-like"/>
    <property type="match status" value="1"/>
</dbReference>
<dbReference type="Pfam" id="PF02770">
    <property type="entry name" value="Acyl-CoA_dh_M"/>
    <property type="match status" value="1"/>
</dbReference>
<comment type="pathway">
    <text evidence="9">Amino-acid metabolism; lysine degradation.</text>
</comment>
<organism evidence="17 18">
    <name type="scientific">Necator americanus</name>
    <name type="common">Human hookworm</name>
    <dbReference type="NCBI Taxonomy" id="51031"/>
    <lineage>
        <taxon>Eukaryota</taxon>
        <taxon>Metazoa</taxon>
        <taxon>Ecdysozoa</taxon>
        <taxon>Nematoda</taxon>
        <taxon>Chromadorea</taxon>
        <taxon>Rhabditida</taxon>
        <taxon>Rhabditina</taxon>
        <taxon>Rhabditomorpha</taxon>
        <taxon>Strongyloidea</taxon>
        <taxon>Ancylostomatidae</taxon>
        <taxon>Bunostominae</taxon>
        <taxon>Necator</taxon>
    </lineage>
</organism>
<comment type="subcellular location">
    <subcellularLocation>
        <location evidence="2">Mitochondrion matrix</location>
    </subcellularLocation>
</comment>
<evidence type="ECO:0000256" key="8">
    <source>
        <dbReference type="ARBA" id="ARBA00023128"/>
    </source>
</evidence>
<dbReference type="Gene3D" id="2.40.110.10">
    <property type="entry name" value="Butyryl-CoA Dehydrogenase, subunit A, domain 2"/>
    <property type="match status" value="1"/>
</dbReference>
<evidence type="ECO:0000256" key="6">
    <source>
        <dbReference type="ARBA" id="ARBA00022946"/>
    </source>
</evidence>
<dbReference type="PANTHER" id="PTHR42807">
    <property type="entry name" value="GLUTARYL-COA DEHYDROGENASE, MITOCHONDRIAL"/>
    <property type="match status" value="1"/>
</dbReference>
<dbReference type="EC" id="1.3.8.6" evidence="11"/>
<keyword evidence="6" id="KW-0809">Transit peptide</keyword>
<evidence type="ECO:0000259" key="15">
    <source>
        <dbReference type="Pfam" id="PF02770"/>
    </source>
</evidence>
<keyword evidence="8" id="KW-0496">Mitochondrion</keyword>
<feature type="domain" description="Acyl-CoA dehydrogenase/oxidase C-terminal" evidence="14">
    <location>
        <begin position="309"/>
        <end position="450"/>
    </location>
</feature>
<evidence type="ECO:0000313" key="17">
    <source>
        <dbReference type="EMBL" id="KAK6737872.1"/>
    </source>
</evidence>
<feature type="domain" description="Acyl-CoA oxidase/dehydrogenase middle" evidence="15">
    <location>
        <begin position="196"/>
        <end position="291"/>
    </location>
</feature>
<dbReference type="Gene3D" id="1.10.540.10">
    <property type="entry name" value="Acyl-CoA dehydrogenase/oxidase, N-terminal domain"/>
    <property type="match status" value="1"/>
</dbReference>
<evidence type="ECO:0000256" key="1">
    <source>
        <dbReference type="ARBA" id="ARBA00001974"/>
    </source>
</evidence>
<dbReference type="InterPro" id="IPR006089">
    <property type="entry name" value="Acyl-CoA_DH_CS"/>
</dbReference>
<keyword evidence="7 13" id="KW-0560">Oxidoreductase</keyword>
<evidence type="ECO:0000256" key="11">
    <source>
        <dbReference type="ARBA" id="ARBA00039033"/>
    </source>
</evidence>
<dbReference type="SUPFAM" id="SSF47203">
    <property type="entry name" value="Acyl-CoA dehydrogenase C-terminal domain-like"/>
    <property type="match status" value="1"/>
</dbReference>